<name>A0A3N2PVF9_SODAK</name>
<evidence type="ECO:0000313" key="9">
    <source>
        <dbReference type="EMBL" id="ROT38485.1"/>
    </source>
</evidence>
<protein>
    <recommendedName>
        <fullName evidence="11">Abscisic acid G-protein coupled receptor-like domain-containing protein</fullName>
    </recommendedName>
</protein>
<feature type="region of interest" description="Disordered" evidence="5">
    <location>
        <begin position="305"/>
        <end position="325"/>
    </location>
</feature>
<dbReference type="OrthoDB" id="264392at2759"/>
<feature type="transmembrane region" description="Helical" evidence="6">
    <location>
        <begin position="497"/>
        <end position="516"/>
    </location>
</feature>
<feature type="transmembrane region" description="Helical" evidence="6">
    <location>
        <begin position="125"/>
        <end position="148"/>
    </location>
</feature>
<organism evidence="9 10">
    <name type="scientific">Sodiomyces alkalinus (strain CBS 110278 / VKM F-3762 / F11)</name>
    <name type="common">Alkaliphilic filamentous fungus</name>
    <dbReference type="NCBI Taxonomy" id="1314773"/>
    <lineage>
        <taxon>Eukaryota</taxon>
        <taxon>Fungi</taxon>
        <taxon>Dikarya</taxon>
        <taxon>Ascomycota</taxon>
        <taxon>Pezizomycotina</taxon>
        <taxon>Sordariomycetes</taxon>
        <taxon>Hypocreomycetidae</taxon>
        <taxon>Glomerellales</taxon>
        <taxon>Plectosphaerellaceae</taxon>
        <taxon>Sodiomyces</taxon>
    </lineage>
</organism>
<dbReference type="RefSeq" id="XP_028466291.1">
    <property type="nucleotide sequence ID" value="XM_028611876.1"/>
</dbReference>
<evidence type="ECO:0000256" key="3">
    <source>
        <dbReference type="ARBA" id="ARBA00022989"/>
    </source>
</evidence>
<feature type="domain" description="Golgi pH regulator conserved" evidence="8">
    <location>
        <begin position="232"/>
        <end position="302"/>
    </location>
</feature>
<proteinExistence type="predicted"/>
<keyword evidence="2 6" id="KW-0812">Transmembrane</keyword>
<dbReference type="STRING" id="1314773.A0A3N2PVF9"/>
<evidence type="ECO:0000256" key="6">
    <source>
        <dbReference type="SAM" id="Phobius"/>
    </source>
</evidence>
<dbReference type="InterPro" id="IPR025969">
    <property type="entry name" value="ABA_GPCR_dom"/>
</dbReference>
<keyword evidence="4 6" id="KW-0472">Membrane</keyword>
<dbReference type="EMBL" id="ML119055">
    <property type="protein sequence ID" value="ROT38485.1"/>
    <property type="molecule type" value="Genomic_DNA"/>
</dbReference>
<feature type="domain" description="Abscisic acid G-protein coupled receptor-like" evidence="7">
    <location>
        <begin position="381"/>
        <end position="565"/>
    </location>
</feature>
<keyword evidence="3 6" id="KW-1133">Transmembrane helix</keyword>
<dbReference type="Pfam" id="PF12430">
    <property type="entry name" value="ABA_GPCR"/>
    <property type="match status" value="1"/>
</dbReference>
<reference evidence="9 10" key="1">
    <citation type="journal article" date="2018" name="Mol. Ecol.">
        <title>The obligate alkalophilic soda-lake fungus Sodiomyces alkalinus has shifted to a protein diet.</title>
        <authorList>
            <person name="Grum-Grzhimaylo A.A."/>
            <person name="Falkoski D.L."/>
            <person name="van den Heuvel J."/>
            <person name="Valero-Jimenez C.A."/>
            <person name="Min B."/>
            <person name="Choi I.G."/>
            <person name="Lipzen A."/>
            <person name="Daum C.G."/>
            <person name="Aanen D.K."/>
            <person name="Tsang A."/>
            <person name="Henrissat B."/>
            <person name="Bilanenko E.N."/>
            <person name="de Vries R.P."/>
            <person name="van Kan J.A.L."/>
            <person name="Grigoriev I.V."/>
            <person name="Debets A.J.M."/>
        </authorList>
    </citation>
    <scope>NUCLEOTIDE SEQUENCE [LARGE SCALE GENOMIC DNA]</scope>
    <source>
        <strain evidence="9 10">F11</strain>
    </source>
</reference>
<sequence length="587" mass="63111">MPWPGFFSSCDDTACKPVNPHAPSPLSLAFSVGHFLVTFAVLATLAHRHLFPRLAAVHESHDGHDNLLPPHAPATLRQAHAEHGRKTLRRRAAALAFSATVALAAVLAELILCEVAGLVHPRARALGLAVVIPALLVLLVGVVPFLEIQSVVSGLGYRFQRTAKGNMPRLPWAVQLVAFAGWLALFWSLGLLVPRDTEPHAVAAAAARRRRSYWGGLAASKPVEEEEWEETGLTRACLERIGVVGILLMAMLSGFAAVSSPWHTLLSAAERKKRPITEADVARKEAGLDAAGEMLLTKRRRLQALERKSSTTRSRPAASSAGGGGGGGLVGKMLGAVRGVMSGDEAEMRALRVEIAGLETMQANLGAQLGVMRSKQAATARAGTRLGRCLAVPRWLFSFYCVYRVAATALTTVRRAYGYGYHPSSSPAFSSSDPISRFLGLLARHWDPQLDQTAWARQISFLLSGVMLAASANSATQTFHLFSRWAPGLRYQAQANLALLTGQVAAVYVVSAALLLRSSLPREVGWAVGDALRSALDPWFVDRWFEGWFLVSSVATAVGIFIGRKMAVGGGDDWDDLAGEEMGQKRC</sequence>
<evidence type="ECO:0000256" key="2">
    <source>
        <dbReference type="ARBA" id="ARBA00022692"/>
    </source>
</evidence>
<dbReference type="Pfam" id="PF12537">
    <property type="entry name" value="GPHR_N"/>
    <property type="match status" value="1"/>
</dbReference>
<evidence type="ECO:0000313" key="10">
    <source>
        <dbReference type="Proteomes" id="UP000272025"/>
    </source>
</evidence>
<evidence type="ECO:0000259" key="7">
    <source>
        <dbReference type="Pfam" id="PF12430"/>
    </source>
</evidence>
<dbReference type="PANTHER" id="PTHR15948">
    <property type="entry name" value="G-PROTEIN COUPLED RECEPTOR 89-RELATED"/>
    <property type="match status" value="1"/>
</dbReference>
<feature type="transmembrane region" description="Helical" evidence="6">
    <location>
        <begin position="169"/>
        <end position="189"/>
    </location>
</feature>
<feature type="transmembrane region" description="Helical" evidence="6">
    <location>
        <begin position="92"/>
        <end position="119"/>
    </location>
</feature>
<gene>
    <name evidence="9" type="ORF">SODALDRAFT_333079</name>
</gene>
<dbReference type="PANTHER" id="PTHR15948:SF0">
    <property type="entry name" value="GOLGI PH REGULATOR A-RELATED"/>
    <property type="match status" value="1"/>
</dbReference>
<feature type="transmembrane region" description="Helical" evidence="6">
    <location>
        <begin position="544"/>
        <end position="562"/>
    </location>
</feature>
<feature type="transmembrane region" description="Helical" evidence="6">
    <location>
        <begin position="26"/>
        <end position="46"/>
    </location>
</feature>
<accession>A0A3N2PVF9</accession>
<dbReference type="Proteomes" id="UP000272025">
    <property type="component" value="Unassembled WGS sequence"/>
</dbReference>
<evidence type="ECO:0000256" key="4">
    <source>
        <dbReference type="ARBA" id="ARBA00023136"/>
    </source>
</evidence>
<comment type="subcellular location">
    <subcellularLocation>
        <location evidence="1">Membrane</location>
        <topology evidence="1">Multi-pass membrane protein</topology>
    </subcellularLocation>
</comment>
<dbReference type="GO" id="GO:0016020">
    <property type="term" value="C:membrane"/>
    <property type="evidence" value="ECO:0007669"/>
    <property type="project" value="UniProtKB-SubCell"/>
</dbReference>
<dbReference type="AlphaFoldDB" id="A0A3N2PVF9"/>
<dbReference type="InterPro" id="IPR022535">
    <property type="entry name" value="Golgi_pH-regulator_cons_dom"/>
</dbReference>
<evidence type="ECO:0000256" key="1">
    <source>
        <dbReference type="ARBA" id="ARBA00004141"/>
    </source>
</evidence>
<evidence type="ECO:0000259" key="8">
    <source>
        <dbReference type="Pfam" id="PF12537"/>
    </source>
</evidence>
<evidence type="ECO:0008006" key="11">
    <source>
        <dbReference type="Google" id="ProtNLM"/>
    </source>
</evidence>
<dbReference type="InterPro" id="IPR015672">
    <property type="entry name" value="GPHR/GTG"/>
</dbReference>
<keyword evidence="10" id="KW-1185">Reference proteome</keyword>
<evidence type="ECO:0000256" key="5">
    <source>
        <dbReference type="SAM" id="MobiDB-lite"/>
    </source>
</evidence>
<dbReference type="GeneID" id="39580354"/>
<feature type="transmembrane region" description="Helical" evidence="6">
    <location>
        <begin position="241"/>
        <end position="265"/>
    </location>
</feature>